<evidence type="ECO:0000313" key="5">
    <source>
        <dbReference type="Proteomes" id="UP000826725"/>
    </source>
</evidence>
<dbReference type="AlphaFoldDB" id="A0A8D5JE64"/>
<evidence type="ECO:0000313" key="4">
    <source>
        <dbReference type="EMBL" id="BCL62118.1"/>
    </source>
</evidence>
<dbReference type="Pfam" id="PF01551">
    <property type="entry name" value="Peptidase_M23"/>
    <property type="match status" value="1"/>
</dbReference>
<sequence length="323" mass="36409">MMNEQLHIIITGDRGKIFRIPCSRKKLRLLLSASILFLLFLIITSIFSISLFTKNRDYSSRISELKHQLKLSEETIAKHEKINETQRLKLNLQVANLELNNVKQAMAFKEEKEMLMSTAVSELNERSELIEKIMGTIGIHLEKKKDSETGNSGGPFIASQDEARDDLLFRADKYLKTIRAIPLGKPIQGTITSLFGKRKDPVNHKKAFHTGIDFRGRRGDKVYATADGIVKKAFKNGGYGRYILIDHGNGYTTAFAHLQTILVKRGERVTRGQLIGLVGNTGRSTGPHLHYEVCLNKKPINPYKFMKIASLLKKSSSAPSEKK</sequence>
<feature type="domain" description="M23ase beta-sheet core" evidence="3">
    <location>
        <begin position="208"/>
        <end position="302"/>
    </location>
</feature>
<dbReference type="RefSeq" id="WP_228854513.1">
    <property type="nucleotide sequence ID" value="NZ_AP024086.1"/>
</dbReference>
<evidence type="ECO:0000256" key="1">
    <source>
        <dbReference type="SAM" id="Coils"/>
    </source>
</evidence>
<dbReference type="PANTHER" id="PTHR21666:SF270">
    <property type="entry name" value="MUREIN HYDROLASE ACTIVATOR ENVC"/>
    <property type="match status" value="1"/>
</dbReference>
<dbReference type="FunFam" id="2.70.70.10:FF:000006">
    <property type="entry name" value="M23 family peptidase"/>
    <property type="match status" value="1"/>
</dbReference>
<dbReference type="GO" id="GO:0004222">
    <property type="term" value="F:metalloendopeptidase activity"/>
    <property type="evidence" value="ECO:0007669"/>
    <property type="project" value="TreeGrafter"/>
</dbReference>
<name>A0A8D5JE64_9BACT</name>
<evidence type="ECO:0000256" key="2">
    <source>
        <dbReference type="SAM" id="Phobius"/>
    </source>
</evidence>
<keyword evidence="2" id="KW-1133">Transmembrane helix</keyword>
<keyword evidence="2" id="KW-0472">Membrane</keyword>
<dbReference type="Proteomes" id="UP000826725">
    <property type="component" value="Chromosome"/>
</dbReference>
<dbReference type="InterPro" id="IPR050570">
    <property type="entry name" value="Cell_wall_metabolism_enzyme"/>
</dbReference>
<keyword evidence="2" id="KW-0812">Transmembrane</keyword>
<dbReference type="CDD" id="cd12797">
    <property type="entry name" value="M23_peptidase"/>
    <property type="match status" value="1"/>
</dbReference>
<keyword evidence="5" id="KW-1185">Reference proteome</keyword>
<feature type="coiled-coil region" evidence="1">
    <location>
        <begin position="55"/>
        <end position="112"/>
    </location>
</feature>
<feature type="transmembrane region" description="Helical" evidence="2">
    <location>
        <begin position="29"/>
        <end position="52"/>
    </location>
</feature>
<organism evidence="4 5">
    <name type="scientific">Desulfomarina profundi</name>
    <dbReference type="NCBI Taxonomy" id="2772557"/>
    <lineage>
        <taxon>Bacteria</taxon>
        <taxon>Pseudomonadati</taxon>
        <taxon>Thermodesulfobacteriota</taxon>
        <taxon>Desulfobulbia</taxon>
        <taxon>Desulfobulbales</taxon>
        <taxon>Desulfobulbaceae</taxon>
        <taxon>Desulfomarina</taxon>
    </lineage>
</organism>
<keyword evidence="1" id="KW-0175">Coiled coil</keyword>
<dbReference type="EMBL" id="AP024086">
    <property type="protein sequence ID" value="BCL62118.1"/>
    <property type="molecule type" value="Genomic_DNA"/>
</dbReference>
<evidence type="ECO:0000259" key="3">
    <source>
        <dbReference type="Pfam" id="PF01551"/>
    </source>
</evidence>
<protein>
    <recommendedName>
        <fullName evidence="3">M23ase beta-sheet core domain-containing protein</fullName>
    </recommendedName>
</protein>
<proteinExistence type="predicted"/>
<dbReference type="PANTHER" id="PTHR21666">
    <property type="entry name" value="PEPTIDASE-RELATED"/>
    <property type="match status" value="1"/>
</dbReference>
<reference evidence="4" key="1">
    <citation type="submission" date="2020-09" db="EMBL/GenBank/DDBJ databases">
        <title>Desulfogranum mesoprofundum gen. nov., sp. nov., a novel mesophilic, sulfate-reducing chemolithoautotroph isolated from a deep-sea hydrothermal vent chimney in the Suiyo Seamount.</title>
        <authorList>
            <person name="Hashimoto Y."/>
            <person name="Nakagawa S."/>
        </authorList>
    </citation>
    <scope>NUCLEOTIDE SEQUENCE</scope>
    <source>
        <strain evidence="4">KT2</strain>
    </source>
</reference>
<gene>
    <name evidence="4" type="ORF">DGMP_28110</name>
</gene>
<dbReference type="InterPro" id="IPR016047">
    <property type="entry name" value="M23ase_b-sheet_dom"/>
</dbReference>
<accession>A0A8D5JE64</accession>
<dbReference type="KEGG" id="dbk:DGMP_28110"/>